<name>A0ABU0M7L8_9HYPH</name>
<evidence type="ECO:0000313" key="7">
    <source>
        <dbReference type="EMBL" id="MDQ0516957.1"/>
    </source>
</evidence>
<proteinExistence type="predicted"/>
<evidence type="ECO:0000256" key="1">
    <source>
        <dbReference type="ARBA" id="ARBA00022714"/>
    </source>
</evidence>
<keyword evidence="1" id="KW-0001">2Fe-2S</keyword>
<keyword evidence="2" id="KW-0479">Metal-binding</keyword>
<dbReference type="InterPro" id="IPR017941">
    <property type="entry name" value="Rieske_2Fe-2S"/>
</dbReference>
<evidence type="ECO:0000256" key="2">
    <source>
        <dbReference type="ARBA" id="ARBA00022723"/>
    </source>
</evidence>
<protein>
    <submittedName>
        <fullName evidence="7">Nitrite reductase/ring-hydroxylating ferredoxin subunit</fullName>
    </submittedName>
</protein>
<dbReference type="Proteomes" id="UP001223743">
    <property type="component" value="Unassembled WGS sequence"/>
</dbReference>
<dbReference type="InterPro" id="IPR036922">
    <property type="entry name" value="Rieske_2Fe-2S_sf"/>
</dbReference>
<dbReference type="Gene3D" id="2.102.10.10">
    <property type="entry name" value="Rieske [2Fe-2S] iron-sulphur domain"/>
    <property type="match status" value="1"/>
</dbReference>
<dbReference type="RefSeq" id="WP_266278942.1">
    <property type="nucleotide sequence ID" value="NZ_JAPKNF010000001.1"/>
</dbReference>
<keyword evidence="8" id="KW-1185">Reference proteome</keyword>
<dbReference type="PANTHER" id="PTHR21266:SF60">
    <property type="entry name" value="3-KETOSTEROID-9-ALPHA-MONOOXYGENASE, OXYGENASE COMPONENT"/>
    <property type="match status" value="1"/>
</dbReference>
<keyword evidence="4" id="KW-0408">Iron</keyword>
<sequence>MTDSAAPLPGWHAVALAADIEPGTSAGTRLHDQELVVWRDSAGESHVWEDRCPHRGMRLSFGFVRGNHIACLYHGWAYDTAGQCRAIPAHPDLAVPETIRVPTYASAEASGLIFVWSEMGASGMAPPAARPLHPLRSLFVEASPERVAALLAGRFAPGPDGSFAGRLAGTDVVLFLQPFTSERTGLHVTIDGAGDRSLVSRGAEALRHAIEAAAPSRFASLEFAA</sequence>
<evidence type="ECO:0000256" key="3">
    <source>
        <dbReference type="ARBA" id="ARBA00023002"/>
    </source>
</evidence>
<dbReference type="CDD" id="cd03469">
    <property type="entry name" value="Rieske_RO_Alpha_N"/>
    <property type="match status" value="1"/>
</dbReference>
<dbReference type="PANTHER" id="PTHR21266">
    <property type="entry name" value="IRON-SULFUR DOMAIN CONTAINING PROTEIN"/>
    <property type="match status" value="1"/>
</dbReference>
<evidence type="ECO:0000256" key="4">
    <source>
        <dbReference type="ARBA" id="ARBA00023004"/>
    </source>
</evidence>
<evidence type="ECO:0000256" key="5">
    <source>
        <dbReference type="ARBA" id="ARBA00023014"/>
    </source>
</evidence>
<keyword evidence="3" id="KW-0560">Oxidoreductase</keyword>
<reference evidence="7 8" key="1">
    <citation type="submission" date="2023-07" db="EMBL/GenBank/DDBJ databases">
        <title>Genomic Encyclopedia of Type Strains, Phase IV (KMG-IV): sequencing the most valuable type-strain genomes for metagenomic binning, comparative biology and taxonomic classification.</title>
        <authorList>
            <person name="Goeker M."/>
        </authorList>
    </citation>
    <scope>NUCLEOTIDE SEQUENCE [LARGE SCALE GENOMIC DNA]</scope>
    <source>
        <strain evidence="7 8">B1-1</strain>
    </source>
</reference>
<gene>
    <name evidence="7" type="ORF">QO015_002570</name>
</gene>
<organism evidence="7 8">
    <name type="scientific">Kaistia geumhonensis</name>
    <dbReference type="NCBI Taxonomy" id="410839"/>
    <lineage>
        <taxon>Bacteria</taxon>
        <taxon>Pseudomonadati</taxon>
        <taxon>Pseudomonadota</taxon>
        <taxon>Alphaproteobacteria</taxon>
        <taxon>Hyphomicrobiales</taxon>
        <taxon>Kaistiaceae</taxon>
        <taxon>Kaistia</taxon>
    </lineage>
</organism>
<dbReference type="EMBL" id="JAUSWJ010000001">
    <property type="protein sequence ID" value="MDQ0516957.1"/>
    <property type="molecule type" value="Genomic_DNA"/>
</dbReference>
<dbReference type="PROSITE" id="PS00570">
    <property type="entry name" value="RING_HYDROXYL_ALPHA"/>
    <property type="match status" value="1"/>
</dbReference>
<dbReference type="InterPro" id="IPR015881">
    <property type="entry name" value="ARHD_Rieske_2Fe_2S"/>
</dbReference>
<comment type="caution">
    <text evidence="7">The sequence shown here is derived from an EMBL/GenBank/DDBJ whole genome shotgun (WGS) entry which is preliminary data.</text>
</comment>
<evidence type="ECO:0000259" key="6">
    <source>
        <dbReference type="PROSITE" id="PS51296"/>
    </source>
</evidence>
<keyword evidence="5" id="KW-0411">Iron-sulfur</keyword>
<dbReference type="InterPro" id="IPR050584">
    <property type="entry name" value="Cholesterol_7-desaturase"/>
</dbReference>
<feature type="domain" description="Rieske" evidence="6">
    <location>
        <begin position="12"/>
        <end position="115"/>
    </location>
</feature>
<dbReference type="Pfam" id="PF00355">
    <property type="entry name" value="Rieske"/>
    <property type="match status" value="1"/>
</dbReference>
<dbReference type="SUPFAM" id="SSF50022">
    <property type="entry name" value="ISP domain"/>
    <property type="match status" value="1"/>
</dbReference>
<accession>A0ABU0M7L8</accession>
<dbReference type="PROSITE" id="PS51296">
    <property type="entry name" value="RIESKE"/>
    <property type="match status" value="1"/>
</dbReference>
<evidence type="ECO:0000313" key="8">
    <source>
        <dbReference type="Proteomes" id="UP001223743"/>
    </source>
</evidence>